<feature type="domain" description="RBD" evidence="12">
    <location>
        <begin position="126"/>
        <end position="196"/>
    </location>
</feature>
<feature type="compositionally biased region" description="Basic and acidic residues" evidence="9">
    <location>
        <begin position="360"/>
        <end position="370"/>
    </location>
</feature>
<dbReference type="InterPro" id="IPR003116">
    <property type="entry name" value="RBD_dom"/>
</dbReference>
<dbReference type="PROSITE" id="PS00107">
    <property type="entry name" value="PROTEIN_KINASE_ATP"/>
    <property type="match status" value="1"/>
</dbReference>
<evidence type="ECO:0000256" key="8">
    <source>
        <dbReference type="PROSITE-ProRule" id="PRU10141"/>
    </source>
</evidence>
<protein>
    <recommendedName>
        <fullName evidence="2">non-specific serine/threonine protein kinase</fullName>
        <ecNumber evidence="2">2.7.11.1</ecNumber>
    </recommendedName>
</protein>
<feature type="domain" description="Phorbol-ester/DAG-type" evidence="11">
    <location>
        <begin position="206"/>
        <end position="252"/>
    </location>
</feature>
<dbReference type="PROSITE" id="PS50898">
    <property type="entry name" value="RBD"/>
    <property type="match status" value="1"/>
</dbReference>
<dbReference type="PROSITE" id="PS00108">
    <property type="entry name" value="PROTEIN_KINASE_ST"/>
    <property type="match status" value="1"/>
</dbReference>
<dbReference type="SMART" id="SM00220">
    <property type="entry name" value="S_TKc"/>
    <property type="match status" value="1"/>
</dbReference>
<feature type="domain" description="Protein kinase" evidence="10">
    <location>
        <begin position="940"/>
        <end position="1221"/>
    </location>
</feature>
<feature type="compositionally biased region" description="Basic and acidic residues" evidence="9">
    <location>
        <begin position="999"/>
        <end position="1012"/>
    </location>
</feature>
<comment type="similarity">
    <text evidence="1">Belongs to the protein kinase superfamily. TKL Ser/Thr protein kinase family. RAF subfamily.</text>
</comment>
<feature type="region of interest" description="Disordered" evidence="9">
    <location>
        <begin position="780"/>
        <end position="802"/>
    </location>
</feature>
<dbReference type="GO" id="GO:0004709">
    <property type="term" value="F:MAP kinase kinase kinase activity"/>
    <property type="evidence" value="ECO:0007669"/>
    <property type="project" value="TreeGrafter"/>
</dbReference>
<gene>
    <name evidence="13" type="ORF">PAPOLLO_LOCUS20425</name>
</gene>
<dbReference type="Proteomes" id="UP000691718">
    <property type="component" value="Unassembled WGS sequence"/>
</dbReference>
<keyword evidence="4" id="KW-0808">Transferase</keyword>
<feature type="compositionally biased region" description="Basic and acidic residues" evidence="9">
    <location>
        <begin position="1"/>
        <end position="11"/>
    </location>
</feature>
<dbReference type="PANTHER" id="PTHR44329:SF262">
    <property type="entry name" value="RAF HOMOLOG SERINE_THREONINE-PROTEIN KINASE RAF"/>
    <property type="match status" value="1"/>
</dbReference>
<dbReference type="PROSITE" id="PS00479">
    <property type="entry name" value="ZF_DAG_PE_1"/>
    <property type="match status" value="1"/>
</dbReference>
<dbReference type="InterPro" id="IPR002219">
    <property type="entry name" value="PKC_DAG/PE"/>
</dbReference>
<feature type="region of interest" description="Disordered" evidence="9">
    <location>
        <begin position="989"/>
        <end position="1012"/>
    </location>
</feature>
<feature type="compositionally biased region" description="Polar residues" evidence="9">
    <location>
        <begin position="371"/>
        <end position="383"/>
    </location>
</feature>
<dbReference type="EMBL" id="CAJQZP010001271">
    <property type="protein sequence ID" value="CAG5034876.1"/>
    <property type="molecule type" value="Genomic_DNA"/>
</dbReference>
<evidence type="ECO:0000313" key="14">
    <source>
        <dbReference type="Proteomes" id="UP000691718"/>
    </source>
</evidence>
<dbReference type="InterPro" id="IPR051681">
    <property type="entry name" value="Ser/Thr_Kinases-Pseudokinases"/>
</dbReference>
<organism evidence="13 14">
    <name type="scientific">Parnassius apollo</name>
    <name type="common">Apollo butterfly</name>
    <name type="synonym">Papilio apollo</name>
    <dbReference type="NCBI Taxonomy" id="110799"/>
    <lineage>
        <taxon>Eukaryota</taxon>
        <taxon>Metazoa</taxon>
        <taxon>Ecdysozoa</taxon>
        <taxon>Arthropoda</taxon>
        <taxon>Hexapoda</taxon>
        <taxon>Insecta</taxon>
        <taxon>Pterygota</taxon>
        <taxon>Neoptera</taxon>
        <taxon>Endopterygota</taxon>
        <taxon>Lepidoptera</taxon>
        <taxon>Glossata</taxon>
        <taxon>Ditrysia</taxon>
        <taxon>Papilionoidea</taxon>
        <taxon>Papilionidae</taxon>
        <taxon>Parnassiinae</taxon>
        <taxon>Parnassini</taxon>
        <taxon>Parnassius</taxon>
        <taxon>Parnassius</taxon>
    </lineage>
</organism>
<evidence type="ECO:0000256" key="7">
    <source>
        <dbReference type="ARBA" id="ARBA00022840"/>
    </source>
</evidence>
<feature type="domain" description="Protein kinase" evidence="10">
    <location>
        <begin position="419"/>
        <end position="710"/>
    </location>
</feature>
<reference evidence="13" key="1">
    <citation type="submission" date="2021-04" db="EMBL/GenBank/DDBJ databases">
        <authorList>
            <person name="Tunstrom K."/>
        </authorList>
    </citation>
    <scope>NUCLEOTIDE SEQUENCE</scope>
</reference>
<feature type="compositionally biased region" description="Basic and acidic residues" evidence="9">
    <location>
        <begin position="789"/>
        <end position="802"/>
    </location>
</feature>
<dbReference type="FunFam" id="3.30.200.20:FF:000024">
    <property type="entry name" value="B-Raf proto-oncogene serine/threonine-protein kinase"/>
    <property type="match status" value="1"/>
</dbReference>
<comment type="caution">
    <text evidence="13">The sequence shown here is derived from an EMBL/GenBank/DDBJ whole genome shotgun (WGS) entry which is preliminary data.</text>
</comment>
<accession>A0A8S3XVS8</accession>
<dbReference type="OrthoDB" id="774951at2759"/>
<dbReference type="GO" id="GO:0005524">
    <property type="term" value="F:ATP binding"/>
    <property type="evidence" value="ECO:0007669"/>
    <property type="project" value="UniProtKB-UniRule"/>
</dbReference>
<name>A0A8S3XVS8_PARAO</name>
<dbReference type="InterPro" id="IPR000719">
    <property type="entry name" value="Prot_kinase_dom"/>
</dbReference>
<dbReference type="Pfam" id="PF02196">
    <property type="entry name" value="RBD"/>
    <property type="match status" value="1"/>
</dbReference>
<dbReference type="InterPro" id="IPR008271">
    <property type="entry name" value="Ser/Thr_kinase_AS"/>
</dbReference>
<dbReference type="SMART" id="SM00109">
    <property type="entry name" value="C1"/>
    <property type="match status" value="1"/>
</dbReference>
<dbReference type="PROSITE" id="PS50081">
    <property type="entry name" value="ZF_DAG_PE_2"/>
    <property type="match status" value="1"/>
</dbReference>
<evidence type="ECO:0000259" key="11">
    <source>
        <dbReference type="PROSITE" id="PS50081"/>
    </source>
</evidence>
<keyword evidence="6" id="KW-0418">Kinase</keyword>
<evidence type="ECO:0000256" key="6">
    <source>
        <dbReference type="ARBA" id="ARBA00022777"/>
    </source>
</evidence>
<dbReference type="CDD" id="cd20811">
    <property type="entry name" value="C1_Raf"/>
    <property type="match status" value="1"/>
</dbReference>
<keyword evidence="7 8" id="KW-0067">ATP-binding</keyword>
<evidence type="ECO:0000256" key="9">
    <source>
        <dbReference type="SAM" id="MobiDB-lite"/>
    </source>
</evidence>
<evidence type="ECO:0000313" key="13">
    <source>
        <dbReference type="EMBL" id="CAG5034876.1"/>
    </source>
</evidence>
<dbReference type="SMART" id="SM00455">
    <property type="entry name" value="RBD"/>
    <property type="match status" value="1"/>
</dbReference>
<feature type="region of interest" description="Disordered" evidence="9">
    <location>
        <begin position="341"/>
        <end position="401"/>
    </location>
</feature>
<evidence type="ECO:0000256" key="3">
    <source>
        <dbReference type="ARBA" id="ARBA00022527"/>
    </source>
</evidence>
<keyword evidence="3" id="KW-0723">Serine/threonine-protein kinase</keyword>
<dbReference type="GO" id="GO:0006950">
    <property type="term" value="P:response to stress"/>
    <property type="evidence" value="ECO:0007669"/>
    <property type="project" value="UniProtKB-ARBA"/>
</dbReference>
<evidence type="ECO:0000259" key="10">
    <source>
        <dbReference type="PROSITE" id="PS50011"/>
    </source>
</evidence>
<dbReference type="EC" id="2.7.11.1" evidence="2"/>
<evidence type="ECO:0000256" key="2">
    <source>
        <dbReference type="ARBA" id="ARBA00012513"/>
    </source>
</evidence>
<feature type="region of interest" description="Disordered" evidence="9">
    <location>
        <begin position="1"/>
        <end position="36"/>
    </location>
</feature>
<dbReference type="PROSITE" id="PS50011">
    <property type="entry name" value="PROTEIN_KINASE_DOM"/>
    <property type="match status" value="2"/>
</dbReference>
<evidence type="ECO:0000256" key="5">
    <source>
        <dbReference type="ARBA" id="ARBA00022741"/>
    </source>
</evidence>
<proteinExistence type="inferred from homology"/>
<dbReference type="InterPro" id="IPR001245">
    <property type="entry name" value="Ser-Thr/Tyr_kinase_cat_dom"/>
</dbReference>
<feature type="binding site" evidence="8">
    <location>
        <position position="445"/>
    </location>
    <ligand>
        <name>ATP</name>
        <dbReference type="ChEBI" id="CHEBI:30616"/>
    </ligand>
</feature>
<evidence type="ECO:0000256" key="1">
    <source>
        <dbReference type="ARBA" id="ARBA00010507"/>
    </source>
</evidence>
<dbReference type="Pfam" id="PF00130">
    <property type="entry name" value="C1_1"/>
    <property type="match status" value="1"/>
</dbReference>
<evidence type="ECO:0000256" key="4">
    <source>
        <dbReference type="ARBA" id="ARBA00022679"/>
    </source>
</evidence>
<dbReference type="CDD" id="cd01816">
    <property type="entry name" value="RBD_RAF"/>
    <property type="match status" value="1"/>
</dbReference>
<keyword evidence="5 8" id="KW-0547">Nucleotide-binding</keyword>
<sequence length="1282" mass="143671">MAVTREKENSSRKFNGNIPALSLNSDNMSTSTDSDDLADPTYEIRNIRSIINVTRENIDALNAKFAGFQHPPPLYLSEYQELTSKLHNLEGTLRELLQSESPDRSEECSLQDDSKKYDTLTRQPKVFLRAHLPNQQRTSVQVKEGVTLRDALSKALKLRNLTCEMCEVVRTGNNQVIPWDVDITMIDAEEVTVRTLDKLPIMSHISHQFTRKTFFTLAFCECCRRLLFNGFYCSQCNFKFHQRCADKVPSICHQMRVSDTYYAALLAQNPETQAGILHYPSHFGYHHMINRGDQSKSVSPAKKIKDFDVHWTQHPRSLNQQDRSNSAPNVCINMVQRPMTLAEHQRKNNQSTKYLTSGKHNKEDKDKGGDQQHSQSTQASPTGTLRPRRARARSADESWKHALSPRESYDDWVIHADEILIGPRIGSGSFGTVYKAHWHGPVAVKTLNVKTPTPAQLQAFKNEVAVLRKTRHCNILLFMGCVSKPSLAIVTQWCEGSSLYQHLHVLETPLPMLYLIDVARQTAQGMDYLHAKNIIHSASDRAGHGLPALQEHLSQVCVSEHCLPRNLLEGSSLYQHLHVLETPLPMLLPHRRSASDRAGHGLPARQEHHSQVCVSEHCSPRNLLEGSSLYQHLHVLETPLPMLYLIDVARQTAQGMDYLHAKNIIHRGLVAVPAPARAGDAAAHALPHRRSASDRAGHGLPARQEHHTQVCVSEHCSPRNLLEGSSLYQHLHVLETPLPMLYLIDVARQTAQGMDYLHAKNIIHRGLVAVPAPARAGDAAAHALPHRRSASDRAGHGLPARQEHHSQVCVSEHCSPRNLLEGSSLYQHLHVLETPLPMLYLIDVARQTAQGMDYLHAKNIIHRGLVAVPAPACAGDAAAHALPHRRSASDRAGHGLPARQEHHSQVCVSEHCSPRNLLEGSSLYQHLHVLETPLPMLYLIDVARQTAQGIWTTCTPRTSYTGVCLRALLTTQLTRGLVAVPAPARAGDAAAHALPHRRSASDRAGHGLPARQEHHTQVCVSEHCSPRNLLEGSSLYQHLHVLETPLPMLYLIDVARRTAQGMDYLHAKNIIHRDLKSNNIFLRDDWSVKIGDFGLATAKVRWSESPLAGGVQWQQPTGSILWMAPEVIRMDEPAPYTFRSDVYAYGVVLYELMAGELPYAHLNNKDQILWMVGRGLLRPDARRLRQDAPQALKRLFEDCIKFDREQRPLFRQILASLESMLRAMPKITRSASEPSVNRQLHASDDYLSYSCASPKTPVNFQFNADTSFPAFYGIPVPNQRHP</sequence>
<keyword evidence="14" id="KW-1185">Reference proteome</keyword>
<dbReference type="InterPro" id="IPR017441">
    <property type="entry name" value="Protein_kinase_ATP_BS"/>
</dbReference>
<evidence type="ECO:0000259" key="12">
    <source>
        <dbReference type="PROSITE" id="PS50898"/>
    </source>
</evidence>
<feature type="compositionally biased region" description="Low complexity" evidence="9">
    <location>
        <begin position="21"/>
        <end position="32"/>
    </location>
</feature>
<dbReference type="PANTHER" id="PTHR44329">
    <property type="entry name" value="SERINE/THREONINE-PROTEIN KINASE TNNI3K-RELATED"/>
    <property type="match status" value="1"/>
</dbReference>
<dbReference type="Pfam" id="PF07714">
    <property type="entry name" value="PK_Tyr_Ser-Thr"/>
    <property type="match status" value="5"/>
</dbReference>